<sequence>MNITEHRQFGIGLIAAIVALSALISMSVGLVRMIPLGSFCQPSSPSRFGITTPGAILNLVFGLTALS</sequence>
<reference evidence="2 3" key="1">
    <citation type="submission" date="2017-03" db="EMBL/GenBank/DDBJ databases">
        <title>Whole genome sequences of fourteen strains of Bradyrhizobium canariense and one strain of Bradyrhizobium japonicum isolated from Lupinus (Papilionoideae: Genisteae) species in Algeria.</title>
        <authorList>
            <person name="Crovadore J."/>
            <person name="Chekireb D."/>
            <person name="Brachmann A."/>
            <person name="Chablais R."/>
            <person name="Cochard B."/>
            <person name="Lefort F."/>
        </authorList>
    </citation>
    <scope>NUCLEOTIDE SEQUENCE [LARGE SCALE GENOMIC DNA]</scope>
    <source>
        <strain evidence="2 3">UBMA195</strain>
    </source>
</reference>
<evidence type="ECO:0000256" key="1">
    <source>
        <dbReference type="SAM" id="Phobius"/>
    </source>
</evidence>
<keyword evidence="1" id="KW-1133">Transmembrane helix</keyword>
<dbReference type="EMBL" id="NAFI01000185">
    <property type="protein sequence ID" value="OSJ04127.1"/>
    <property type="molecule type" value="Genomic_DNA"/>
</dbReference>
<evidence type="ECO:0000313" key="3">
    <source>
        <dbReference type="Proteomes" id="UP000193553"/>
    </source>
</evidence>
<organism evidence="2 3">
    <name type="scientific">Bradyrhizobium canariense</name>
    <dbReference type="NCBI Taxonomy" id="255045"/>
    <lineage>
        <taxon>Bacteria</taxon>
        <taxon>Pseudomonadati</taxon>
        <taxon>Pseudomonadota</taxon>
        <taxon>Alphaproteobacteria</taxon>
        <taxon>Hyphomicrobiales</taxon>
        <taxon>Nitrobacteraceae</taxon>
        <taxon>Bradyrhizobium</taxon>
    </lineage>
</organism>
<feature type="transmembrane region" description="Helical" evidence="1">
    <location>
        <begin position="46"/>
        <end position="66"/>
    </location>
</feature>
<feature type="transmembrane region" description="Helical" evidence="1">
    <location>
        <begin position="12"/>
        <end position="34"/>
    </location>
</feature>
<name>A0A1X3GFY3_9BRAD</name>
<keyword evidence="1" id="KW-0472">Membrane</keyword>
<comment type="caution">
    <text evidence="2">The sequence shown here is derived from an EMBL/GenBank/DDBJ whole genome shotgun (WGS) entry which is preliminary data.</text>
</comment>
<dbReference type="Proteomes" id="UP000193553">
    <property type="component" value="Unassembled WGS sequence"/>
</dbReference>
<dbReference type="AlphaFoldDB" id="A0A1X3GFY3"/>
<keyword evidence="1" id="KW-0812">Transmembrane</keyword>
<accession>A0A1X3GFY3</accession>
<evidence type="ECO:0000313" key="2">
    <source>
        <dbReference type="EMBL" id="OSJ04127.1"/>
    </source>
</evidence>
<protein>
    <submittedName>
        <fullName evidence="2">Uncharacterized protein</fullName>
    </submittedName>
</protein>
<proteinExistence type="predicted"/>
<gene>
    <name evidence="2" type="ORF">BSZ18_29170</name>
</gene>